<dbReference type="GO" id="GO:0006423">
    <property type="term" value="P:cysteinyl-tRNA aminoacylation"/>
    <property type="evidence" value="ECO:0007669"/>
    <property type="project" value="TreeGrafter"/>
</dbReference>
<evidence type="ECO:0000313" key="5">
    <source>
        <dbReference type="EMBL" id="SVD25504.1"/>
    </source>
</evidence>
<organism evidence="5">
    <name type="scientific">marine metagenome</name>
    <dbReference type="NCBI Taxonomy" id="408172"/>
    <lineage>
        <taxon>unclassified sequences</taxon>
        <taxon>metagenomes</taxon>
        <taxon>ecological metagenomes</taxon>
    </lineage>
</organism>
<sequence length="124" mass="14492">MYLYNSLTRKKEILIGKKIRMYVCGVTVYDRPHLGHALSTVTFDVLHRYLEFIGHEVKRVQNFTDVDDKIIARAKELKISPIEVAEKYIHAFFQDMDELGVRRADVHPRATEDMSEIINLIETL</sequence>
<reference evidence="5" key="1">
    <citation type="submission" date="2018-05" db="EMBL/GenBank/DDBJ databases">
        <authorList>
            <person name="Lanie J.A."/>
            <person name="Ng W.-L."/>
            <person name="Kazmierczak K.M."/>
            <person name="Andrzejewski T.M."/>
            <person name="Davidsen T.M."/>
            <person name="Wayne K.J."/>
            <person name="Tettelin H."/>
            <person name="Glass J.I."/>
            <person name="Rusch D."/>
            <person name="Podicherti R."/>
            <person name="Tsui H.-C.T."/>
            <person name="Winkler M.E."/>
        </authorList>
    </citation>
    <scope>NUCLEOTIDE SEQUENCE</scope>
</reference>
<evidence type="ECO:0000259" key="4">
    <source>
        <dbReference type="Pfam" id="PF01406"/>
    </source>
</evidence>
<dbReference type="InterPro" id="IPR032678">
    <property type="entry name" value="tRNA-synt_1_cat_dom"/>
</dbReference>
<dbReference type="EMBL" id="UINC01139138">
    <property type="protein sequence ID" value="SVD25504.1"/>
    <property type="molecule type" value="Genomic_DNA"/>
</dbReference>
<evidence type="ECO:0000256" key="1">
    <source>
        <dbReference type="ARBA" id="ARBA00022598"/>
    </source>
</evidence>
<dbReference type="GO" id="GO:0004817">
    <property type="term" value="F:cysteine-tRNA ligase activity"/>
    <property type="evidence" value="ECO:0007669"/>
    <property type="project" value="TreeGrafter"/>
</dbReference>
<accession>A0A382TTX4</accession>
<evidence type="ECO:0000256" key="3">
    <source>
        <dbReference type="ARBA" id="ARBA00022840"/>
    </source>
</evidence>
<keyword evidence="2" id="KW-0547">Nucleotide-binding</keyword>
<name>A0A382TTX4_9ZZZZ</name>
<dbReference type="AlphaFoldDB" id="A0A382TTX4"/>
<dbReference type="InterPro" id="IPR014729">
    <property type="entry name" value="Rossmann-like_a/b/a_fold"/>
</dbReference>
<dbReference type="Pfam" id="PF01406">
    <property type="entry name" value="tRNA-synt_1e"/>
    <property type="match status" value="1"/>
</dbReference>
<feature type="non-terminal residue" evidence="5">
    <location>
        <position position="124"/>
    </location>
</feature>
<dbReference type="GO" id="GO:0005829">
    <property type="term" value="C:cytosol"/>
    <property type="evidence" value="ECO:0007669"/>
    <property type="project" value="TreeGrafter"/>
</dbReference>
<dbReference type="Gene3D" id="3.40.50.620">
    <property type="entry name" value="HUPs"/>
    <property type="match status" value="1"/>
</dbReference>
<evidence type="ECO:0000256" key="2">
    <source>
        <dbReference type="ARBA" id="ARBA00022741"/>
    </source>
</evidence>
<proteinExistence type="predicted"/>
<feature type="domain" description="tRNA synthetases class I catalytic" evidence="4">
    <location>
        <begin position="14"/>
        <end position="124"/>
    </location>
</feature>
<dbReference type="PANTHER" id="PTHR10890:SF3">
    <property type="entry name" value="CYSTEINE--TRNA LIGASE, CYTOPLASMIC"/>
    <property type="match status" value="1"/>
</dbReference>
<dbReference type="SUPFAM" id="SSF52374">
    <property type="entry name" value="Nucleotidylyl transferase"/>
    <property type="match status" value="1"/>
</dbReference>
<gene>
    <name evidence="5" type="ORF">METZ01_LOCUS378358</name>
</gene>
<keyword evidence="3" id="KW-0067">ATP-binding</keyword>
<dbReference type="InterPro" id="IPR024909">
    <property type="entry name" value="Cys-tRNA/MSH_ligase"/>
</dbReference>
<dbReference type="GO" id="GO:0005524">
    <property type="term" value="F:ATP binding"/>
    <property type="evidence" value="ECO:0007669"/>
    <property type="project" value="UniProtKB-KW"/>
</dbReference>
<dbReference type="PANTHER" id="PTHR10890">
    <property type="entry name" value="CYSTEINYL-TRNA SYNTHETASE"/>
    <property type="match status" value="1"/>
</dbReference>
<protein>
    <recommendedName>
        <fullName evidence="4">tRNA synthetases class I catalytic domain-containing protein</fullName>
    </recommendedName>
</protein>
<keyword evidence="1" id="KW-0436">Ligase</keyword>